<name>L1MYG8_9BACT</name>
<dbReference type="AlphaFoldDB" id="L1MYG8"/>
<dbReference type="Pfam" id="PF22013">
    <property type="entry name" value="PG_1098_Fer"/>
    <property type="match status" value="1"/>
</dbReference>
<feature type="domain" description="PG-1098 ferredoxin-like" evidence="2">
    <location>
        <begin position="302"/>
        <end position="342"/>
    </location>
</feature>
<dbReference type="PATRIC" id="fig|1127699.3.peg.2328"/>
<dbReference type="HOGENOM" id="CLU_038123_0_0_10"/>
<protein>
    <submittedName>
        <fullName evidence="3">Uncharacterized protein</fullName>
    </submittedName>
</protein>
<dbReference type="EMBL" id="AMEP01000164">
    <property type="protein sequence ID" value="EKX96132.1"/>
    <property type="molecule type" value="Genomic_DNA"/>
</dbReference>
<sequence>MNAATRLFIEMHADDDVHQLAFLAARYPDVDMPFALNQIAGRRMARTKLPLWASTEGLIYPPHLSMEQCSSEQTAIYKAALVHRISMFISSQSSVRTQLLPLQWVDLTGGMGVDFSFIAPLFQRSVYVERQSQLCEMARNNFLLLGLERSEVVCADATDYLREMEPTDWIYLDPARRNENGGKTVLMSDCMPDVTQLLNTLLDKARCVLLKLSPMLDWQYAVSVLNREECIVREVHIVAVKNECKELLLVLSRSCFWQTDTPCEHRLSVICSNDSETFSYDFTEENKAFLSVFQDTLLPGMFLYEPYSSLMKAGAFALFSARFEVASIAAHSHLFVSQHLVPGVFGRKFQIKAISSLNKKELKAALQGINQANIAVRNFPMSVAELRKRLRLREGGAVYIFATTDTQNQKRLLICEKI</sequence>
<evidence type="ECO:0000259" key="2">
    <source>
        <dbReference type="Pfam" id="PF22013"/>
    </source>
</evidence>
<organism evidence="3 4">
    <name type="scientific">Hoylesella saccharolytica F0055</name>
    <dbReference type="NCBI Taxonomy" id="1127699"/>
    <lineage>
        <taxon>Bacteria</taxon>
        <taxon>Pseudomonadati</taxon>
        <taxon>Bacteroidota</taxon>
        <taxon>Bacteroidia</taxon>
        <taxon>Bacteroidales</taxon>
        <taxon>Prevotellaceae</taxon>
        <taxon>Hoylesella</taxon>
    </lineage>
</organism>
<evidence type="ECO:0000259" key="1">
    <source>
        <dbReference type="Pfam" id="PF18096"/>
    </source>
</evidence>
<keyword evidence="4" id="KW-1185">Reference proteome</keyword>
<dbReference type="Proteomes" id="UP000010433">
    <property type="component" value="Unassembled WGS sequence"/>
</dbReference>
<gene>
    <name evidence="3" type="ORF">HMPREF9151_02534</name>
</gene>
<evidence type="ECO:0000313" key="3">
    <source>
        <dbReference type="EMBL" id="EKX96132.1"/>
    </source>
</evidence>
<dbReference type="OrthoDB" id="1000417at2"/>
<comment type="caution">
    <text evidence="3">The sequence shown here is derived from an EMBL/GenBank/DDBJ whole genome shotgun (WGS) entry which is preliminary data.</text>
</comment>
<dbReference type="InterPro" id="IPR054168">
    <property type="entry name" value="PG_1098_Fer"/>
</dbReference>
<dbReference type="Gene3D" id="1.10.10.1110">
    <property type="entry name" value="Methyltransferase PG1098, N-terminal domain"/>
    <property type="match status" value="1"/>
</dbReference>
<dbReference type="Gene3D" id="3.40.50.150">
    <property type="entry name" value="Vaccinia Virus protein VP39"/>
    <property type="match status" value="1"/>
</dbReference>
<dbReference type="SUPFAM" id="SSF53335">
    <property type="entry name" value="S-adenosyl-L-methionine-dependent methyltransferases"/>
    <property type="match status" value="1"/>
</dbReference>
<feature type="domain" description="THUMP-like" evidence="1">
    <location>
        <begin position="346"/>
        <end position="417"/>
    </location>
</feature>
<proteinExistence type="predicted"/>
<dbReference type="InterPro" id="IPR029063">
    <property type="entry name" value="SAM-dependent_MTases_sf"/>
</dbReference>
<dbReference type="InterPro" id="IPR041497">
    <property type="entry name" value="Thump-like"/>
</dbReference>
<dbReference type="Pfam" id="PF18096">
    <property type="entry name" value="Thump_like"/>
    <property type="match status" value="1"/>
</dbReference>
<accession>L1MYG8</accession>
<reference evidence="3 4" key="1">
    <citation type="submission" date="2012-05" db="EMBL/GenBank/DDBJ databases">
        <authorList>
            <person name="Weinstock G."/>
            <person name="Sodergren E."/>
            <person name="Lobos E.A."/>
            <person name="Fulton L."/>
            <person name="Fulton R."/>
            <person name="Courtney L."/>
            <person name="Fronick C."/>
            <person name="O'Laughlin M."/>
            <person name="Godfrey J."/>
            <person name="Wilson R.M."/>
            <person name="Miner T."/>
            <person name="Farmer C."/>
            <person name="Delehaunty K."/>
            <person name="Cordes M."/>
            <person name="Minx P."/>
            <person name="Tomlinson C."/>
            <person name="Chen J."/>
            <person name="Wollam A."/>
            <person name="Pepin K.H."/>
            <person name="Bhonagiri V."/>
            <person name="Zhang X."/>
            <person name="Suruliraj S."/>
            <person name="Warren W."/>
            <person name="Mitreva M."/>
            <person name="Mardis E.R."/>
            <person name="Wilson R.K."/>
        </authorList>
    </citation>
    <scope>NUCLEOTIDE SEQUENCE [LARGE SCALE GENOMIC DNA]</scope>
    <source>
        <strain evidence="3 4">F0055</strain>
    </source>
</reference>
<evidence type="ECO:0000313" key="4">
    <source>
        <dbReference type="Proteomes" id="UP000010433"/>
    </source>
</evidence>
<dbReference type="STRING" id="1127699.HMPREF9151_02534"/>
<dbReference type="RefSeq" id="WP_009161394.1">
    <property type="nucleotide sequence ID" value="NZ_KB290963.1"/>
</dbReference>